<accession>A0A9Q0L1X5</accession>
<keyword evidence="1" id="KW-1133">Transmembrane helix</keyword>
<gene>
    <name evidence="2" type="ORF">NE237_031638</name>
</gene>
<evidence type="ECO:0000313" key="3">
    <source>
        <dbReference type="Proteomes" id="UP001141806"/>
    </source>
</evidence>
<dbReference type="PANTHER" id="PTHR33698">
    <property type="entry name" value="NUCLEAR TRANSPORT FACTOR 2 (NTF2)-LIKE PROTEIN"/>
    <property type="match status" value="1"/>
</dbReference>
<dbReference type="InterPro" id="IPR032710">
    <property type="entry name" value="NTF2-like_dom_sf"/>
</dbReference>
<keyword evidence="1" id="KW-0812">Transmembrane</keyword>
<dbReference type="Proteomes" id="UP001141806">
    <property type="component" value="Unassembled WGS sequence"/>
</dbReference>
<evidence type="ECO:0008006" key="4">
    <source>
        <dbReference type="Google" id="ProtNLM"/>
    </source>
</evidence>
<reference evidence="2" key="1">
    <citation type="journal article" date="2023" name="Plant J.">
        <title>The genome of the king protea, Protea cynaroides.</title>
        <authorList>
            <person name="Chang J."/>
            <person name="Duong T.A."/>
            <person name="Schoeman C."/>
            <person name="Ma X."/>
            <person name="Roodt D."/>
            <person name="Barker N."/>
            <person name="Li Z."/>
            <person name="Van de Peer Y."/>
            <person name="Mizrachi E."/>
        </authorList>
    </citation>
    <scope>NUCLEOTIDE SEQUENCE</scope>
    <source>
        <tissue evidence="2">Young leaves</tissue>
    </source>
</reference>
<comment type="caution">
    <text evidence="2">The sequence shown here is derived from an EMBL/GenBank/DDBJ whole genome shotgun (WGS) entry which is preliminary data.</text>
</comment>
<name>A0A9Q0L1X5_9MAGN</name>
<feature type="transmembrane region" description="Helical" evidence="1">
    <location>
        <begin position="240"/>
        <end position="259"/>
    </location>
</feature>
<keyword evidence="1" id="KW-0472">Membrane</keyword>
<organism evidence="2 3">
    <name type="scientific">Protea cynaroides</name>
    <dbReference type="NCBI Taxonomy" id="273540"/>
    <lineage>
        <taxon>Eukaryota</taxon>
        <taxon>Viridiplantae</taxon>
        <taxon>Streptophyta</taxon>
        <taxon>Embryophyta</taxon>
        <taxon>Tracheophyta</taxon>
        <taxon>Spermatophyta</taxon>
        <taxon>Magnoliopsida</taxon>
        <taxon>Proteales</taxon>
        <taxon>Proteaceae</taxon>
        <taxon>Protea</taxon>
    </lineage>
</organism>
<proteinExistence type="predicted"/>
<evidence type="ECO:0000256" key="1">
    <source>
        <dbReference type="SAM" id="Phobius"/>
    </source>
</evidence>
<protein>
    <recommendedName>
        <fullName evidence="4">SnoaL-like domain-containing protein</fullName>
    </recommendedName>
</protein>
<evidence type="ECO:0000313" key="2">
    <source>
        <dbReference type="EMBL" id="KAJ4980801.1"/>
    </source>
</evidence>
<sequence>MFSICSMKNTQATTPLISRSTEAYHTHQNLKPRNSTLFQVTPASLYFPSTLSTQGLGQRSFIFKRTGSLQVHCSSEIPPASGEDDHGALETVLKLYNAIKHKNLRELSDVIGDECRCVCNFVPFLHLFRGKKQVLEFFNCLLKSLGKDIEIVIRPTMHDGLDVGIAWKLVWKTTHMPLGKGISFYSLHSYQGKVWIKSIEMFMEPLLNIEPFRLKLMRFVMSLLDKIGSKIIIKGRERKLLYIKLTLVALLIFTLLMVFRQS</sequence>
<dbReference type="AlphaFoldDB" id="A0A9Q0L1X5"/>
<dbReference type="PANTHER" id="PTHR33698:SF6">
    <property type="entry name" value="TRANSMEMBRANE PROTEIN"/>
    <property type="match status" value="1"/>
</dbReference>
<keyword evidence="3" id="KW-1185">Reference proteome</keyword>
<dbReference type="EMBL" id="JAMYWD010000001">
    <property type="protein sequence ID" value="KAJ4980801.1"/>
    <property type="molecule type" value="Genomic_DNA"/>
</dbReference>
<dbReference type="SUPFAM" id="SSF54427">
    <property type="entry name" value="NTF2-like"/>
    <property type="match status" value="1"/>
</dbReference>
<dbReference type="OrthoDB" id="753811at2759"/>